<reference evidence="2" key="1">
    <citation type="journal article" date="2016" name="Nature">
        <title>Genome evolution in the allotetraploid frog Xenopus laevis.</title>
        <authorList>
            <person name="Session A.M."/>
            <person name="Uno Y."/>
            <person name="Kwon T."/>
            <person name="Chapman J.A."/>
            <person name="Toyoda A."/>
            <person name="Takahashi S."/>
            <person name="Fukui A."/>
            <person name="Hikosaka A."/>
            <person name="Suzuki A."/>
            <person name="Kondo M."/>
            <person name="van Heeringen S.J."/>
            <person name="Quigley I."/>
            <person name="Heinz S."/>
            <person name="Ogino H."/>
            <person name="Ochi H."/>
            <person name="Hellsten U."/>
            <person name="Lyons J.B."/>
            <person name="Simakov O."/>
            <person name="Putnam N."/>
            <person name="Stites J."/>
            <person name="Kuroki Y."/>
            <person name="Tanaka T."/>
            <person name="Michiue T."/>
            <person name="Watanabe M."/>
            <person name="Bogdanovic O."/>
            <person name="Lister R."/>
            <person name="Georgiou G."/>
            <person name="Paranjpe S.S."/>
            <person name="van Kruijsbergen I."/>
            <person name="Shu S."/>
            <person name="Carlson J."/>
            <person name="Kinoshita T."/>
            <person name="Ohta Y."/>
            <person name="Mawaribuchi S."/>
            <person name="Jenkins J."/>
            <person name="Grimwood J."/>
            <person name="Schmutz J."/>
            <person name="Mitros T."/>
            <person name="Mozaffari S.V."/>
            <person name="Suzuki Y."/>
            <person name="Haramoto Y."/>
            <person name="Yamamoto T.S."/>
            <person name="Takagi C."/>
            <person name="Heald R."/>
            <person name="Miller K."/>
            <person name="Haudenschild C."/>
            <person name="Kitzman J."/>
            <person name="Nakayama T."/>
            <person name="Izutsu Y."/>
            <person name="Robert J."/>
            <person name="Fortriede J."/>
            <person name="Burns K."/>
            <person name="Lotay V."/>
            <person name="Karimi K."/>
            <person name="Yasuoka Y."/>
            <person name="Dichmann D.S."/>
            <person name="Flajnik M.F."/>
            <person name="Houston D.W."/>
            <person name="Shendure J."/>
            <person name="DuPasquier L."/>
            <person name="Vize P.D."/>
            <person name="Zorn A.M."/>
            <person name="Ito M."/>
            <person name="Marcotte E.M."/>
            <person name="Wallingford J.B."/>
            <person name="Ito Y."/>
            <person name="Asashima M."/>
            <person name="Ueno N."/>
            <person name="Matsuda Y."/>
            <person name="Veenstra G.J."/>
            <person name="Fujiyama A."/>
            <person name="Harland R.M."/>
            <person name="Taira M."/>
            <person name="Rokhsar D.S."/>
        </authorList>
    </citation>
    <scope>NUCLEOTIDE SEQUENCE [LARGE SCALE GENOMIC DNA]</scope>
    <source>
        <strain evidence="2">J</strain>
    </source>
</reference>
<sequence length="83" mass="9404">MSMGETIHVQVNNKKPSSLPNLTHTHSYKGTQVVFIQQFKVFISKYSCKFTATSGKTPFFTFQEAQVAMNVNCVKHNIHTHDS</sequence>
<proteinExistence type="predicted"/>
<gene>
    <name evidence="1" type="ORF">XELAEV_18033722mg</name>
</gene>
<dbReference type="AlphaFoldDB" id="A0A974HE85"/>
<evidence type="ECO:0000313" key="1">
    <source>
        <dbReference type="EMBL" id="OCT74735.1"/>
    </source>
</evidence>
<dbReference type="EMBL" id="CM004477">
    <property type="protein sequence ID" value="OCT74735.1"/>
    <property type="molecule type" value="Genomic_DNA"/>
</dbReference>
<dbReference type="Proteomes" id="UP000694892">
    <property type="component" value="Chromosome 6S"/>
</dbReference>
<evidence type="ECO:0000313" key="2">
    <source>
        <dbReference type="Proteomes" id="UP000694892"/>
    </source>
</evidence>
<protein>
    <submittedName>
        <fullName evidence="1">Uncharacterized protein</fullName>
    </submittedName>
</protein>
<name>A0A974HE85_XENLA</name>
<accession>A0A974HE85</accession>
<organism evidence="1 2">
    <name type="scientific">Xenopus laevis</name>
    <name type="common">African clawed frog</name>
    <dbReference type="NCBI Taxonomy" id="8355"/>
    <lineage>
        <taxon>Eukaryota</taxon>
        <taxon>Metazoa</taxon>
        <taxon>Chordata</taxon>
        <taxon>Craniata</taxon>
        <taxon>Vertebrata</taxon>
        <taxon>Euteleostomi</taxon>
        <taxon>Amphibia</taxon>
        <taxon>Batrachia</taxon>
        <taxon>Anura</taxon>
        <taxon>Pipoidea</taxon>
        <taxon>Pipidae</taxon>
        <taxon>Xenopodinae</taxon>
        <taxon>Xenopus</taxon>
        <taxon>Xenopus</taxon>
    </lineage>
</organism>